<dbReference type="EMBL" id="JAHHUM010000933">
    <property type="protein sequence ID" value="KAK5615705.1"/>
    <property type="molecule type" value="Genomic_DNA"/>
</dbReference>
<keyword evidence="2" id="KW-1185">Reference proteome</keyword>
<name>A0AAV9S316_9TELE</name>
<proteinExistence type="predicted"/>
<evidence type="ECO:0000313" key="1">
    <source>
        <dbReference type="EMBL" id="KAK5615705.1"/>
    </source>
</evidence>
<dbReference type="Proteomes" id="UP001311232">
    <property type="component" value="Unassembled WGS sequence"/>
</dbReference>
<reference evidence="1 2" key="1">
    <citation type="submission" date="2021-06" db="EMBL/GenBank/DDBJ databases">
        <authorList>
            <person name="Palmer J.M."/>
        </authorList>
    </citation>
    <scope>NUCLEOTIDE SEQUENCE [LARGE SCALE GENOMIC DNA]</scope>
    <source>
        <strain evidence="1 2">MEX-2019</strain>
        <tissue evidence="1">Muscle</tissue>
    </source>
</reference>
<dbReference type="AlphaFoldDB" id="A0AAV9S316"/>
<accession>A0AAV9S316</accession>
<organism evidence="1 2">
    <name type="scientific">Crenichthys baileyi</name>
    <name type="common">White River springfish</name>
    <dbReference type="NCBI Taxonomy" id="28760"/>
    <lineage>
        <taxon>Eukaryota</taxon>
        <taxon>Metazoa</taxon>
        <taxon>Chordata</taxon>
        <taxon>Craniata</taxon>
        <taxon>Vertebrata</taxon>
        <taxon>Euteleostomi</taxon>
        <taxon>Actinopterygii</taxon>
        <taxon>Neopterygii</taxon>
        <taxon>Teleostei</taxon>
        <taxon>Neoteleostei</taxon>
        <taxon>Acanthomorphata</taxon>
        <taxon>Ovalentaria</taxon>
        <taxon>Atherinomorphae</taxon>
        <taxon>Cyprinodontiformes</taxon>
        <taxon>Goodeidae</taxon>
        <taxon>Crenichthys</taxon>
    </lineage>
</organism>
<evidence type="ECO:0000313" key="2">
    <source>
        <dbReference type="Proteomes" id="UP001311232"/>
    </source>
</evidence>
<gene>
    <name evidence="1" type="ORF">CRENBAI_023220</name>
</gene>
<protein>
    <submittedName>
        <fullName evidence="1">Uncharacterized protein</fullName>
    </submittedName>
</protein>
<comment type="caution">
    <text evidence="1">The sequence shown here is derived from an EMBL/GenBank/DDBJ whole genome shotgun (WGS) entry which is preliminary data.</text>
</comment>
<sequence>MDVDETLVSHAAPFSSVLAQASWEKFIHESLKKKSGSFASPPAYLQAQNRAGINHFAKLQWGSIPL</sequence>